<dbReference type="Proteomes" id="UP000198512">
    <property type="component" value="Unassembled WGS sequence"/>
</dbReference>
<organism evidence="1 2">
    <name type="scientific">Pseudomonas cuatrocienegasensis</name>
    <dbReference type="NCBI Taxonomy" id="543360"/>
    <lineage>
        <taxon>Bacteria</taxon>
        <taxon>Pseudomonadati</taxon>
        <taxon>Pseudomonadota</taxon>
        <taxon>Gammaproteobacteria</taxon>
        <taxon>Pseudomonadales</taxon>
        <taxon>Pseudomonadaceae</taxon>
        <taxon>Pseudomonas</taxon>
    </lineage>
</organism>
<protein>
    <submittedName>
        <fullName evidence="1">Uncharacterized protein</fullName>
    </submittedName>
</protein>
<keyword evidence="2" id="KW-1185">Reference proteome</keyword>
<sequence>MQHDGSKPALQDLASQTLLNSVAEQYPEEFRRLAELTRVLHETSRLMFYQNIRKD</sequence>
<name>A0ABY1AZS2_9PSED</name>
<gene>
    <name evidence="1" type="ORF">SAMN05216600_10128</name>
</gene>
<dbReference type="EMBL" id="FOFP01000001">
    <property type="protein sequence ID" value="SEP59567.1"/>
    <property type="molecule type" value="Genomic_DNA"/>
</dbReference>
<accession>A0ABY1AZS2</accession>
<proteinExistence type="predicted"/>
<comment type="caution">
    <text evidence="1">The sequence shown here is derived from an EMBL/GenBank/DDBJ whole genome shotgun (WGS) entry which is preliminary data.</text>
</comment>
<reference evidence="1 2" key="1">
    <citation type="submission" date="2016-10" db="EMBL/GenBank/DDBJ databases">
        <authorList>
            <person name="Varghese N."/>
            <person name="Submissions S."/>
        </authorList>
    </citation>
    <scope>NUCLEOTIDE SEQUENCE [LARGE SCALE GENOMIC DNA]</scope>
    <source>
        <strain evidence="1 2">CIP 109853</strain>
    </source>
</reference>
<evidence type="ECO:0000313" key="2">
    <source>
        <dbReference type="Proteomes" id="UP000198512"/>
    </source>
</evidence>
<evidence type="ECO:0000313" key="1">
    <source>
        <dbReference type="EMBL" id="SEP59567.1"/>
    </source>
</evidence>